<comment type="caution">
    <text evidence="2">The sequence shown here is derived from an EMBL/GenBank/DDBJ whole genome shotgun (WGS) entry which is preliminary data.</text>
</comment>
<name>A0ABP7WTN2_9ACTN</name>
<feature type="region of interest" description="Disordered" evidence="1">
    <location>
        <begin position="1"/>
        <end position="33"/>
    </location>
</feature>
<protein>
    <submittedName>
        <fullName evidence="2">Uncharacterized protein</fullName>
    </submittedName>
</protein>
<feature type="compositionally biased region" description="Pro residues" evidence="1">
    <location>
        <begin position="14"/>
        <end position="31"/>
    </location>
</feature>
<reference evidence="3" key="1">
    <citation type="journal article" date="2019" name="Int. J. Syst. Evol. Microbiol.">
        <title>The Global Catalogue of Microorganisms (GCM) 10K type strain sequencing project: providing services to taxonomists for standard genome sequencing and annotation.</title>
        <authorList>
            <consortium name="The Broad Institute Genomics Platform"/>
            <consortium name="The Broad Institute Genome Sequencing Center for Infectious Disease"/>
            <person name="Wu L."/>
            <person name="Ma J."/>
        </authorList>
    </citation>
    <scope>NUCLEOTIDE SEQUENCE [LARGE SCALE GENOMIC DNA]</scope>
    <source>
        <strain evidence="3">JCM 16702</strain>
    </source>
</reference>
<organism evidence="2 3">
    <name type="scientific">Actinomadura miaoliensis</name>
    <dbReference type="NCBI Taxonomy" id="430685"/>
    <lineage>
        <taxon>Bacteria</taxon>
        <taxon>Bacillati</taxon>
        <taxon>Actinomycetota</taxon>
        <taxon>Actinomycetes</taxon>
        <taxon>Streptosporangiales</taxon>
        <taxon>Thermomonosporaceae</taxon>
        <taxon>Actinomadura</taxon>
    </lineage>
</organism>
<evidence type="ECO:0000313" key="2">
    <source>
        <dbReference type="EMBL" id="GAA4096584.1"/>
    </source>
</evidence>
<keyword evidence="3" id="KW-1185">Reference proteome</keyword>
<proteinExistence type="predicted"/>
<dbReference type="EMBL" id="BAAAZG010000055">
    <property type="protein sequence ID" value="GAA4096584.1"/>
    <property type="molecule type" value="Genomic_DNA"/>
</dbReference>
<dbReference type="Proteomes" id="UP001500683">
    <property type="component" value="Unassembled WGS sequence"/>
</dbReference>
<evidence type="ECO:0000256" key="1">
    <source>
        <dbReference type="SAM" id="MobiDB-lite"/>
    </source>
</evidence>
<evidence type="ECO:0000313" key="3">
    <source>
        <dbReference type="Proteomes" id="UP001500683"/>
    </source>
</evidence>
<accession>A0ABP7WTN2</accession>
<gene>
    <name evidence="2" type="ORF">GCM10022214_70390</name>
</gene>
<sequence length="129" mass="14113">MASSGEAEAARPVRMPPSAPAAPPLPKPCPPWRTRRHLNRLARVLRRHGWTAQLRHAEPRPLLRVFSESVPTIGESVTVAQAHGVCWYRASTGKWLAPCTEVERAANALGALLTPWVSAALTARTRKAE</sequence>